<keyword evidence="4" id="KW-1185">Reference proteome</keyword>
<keyword evidence="3" id="KW-0482">Metalloprotease</keyword>
<dbReference type="InterPro" id="IPR052710">
    <property type="entry name" value="CAAX_protease"/>
</dbReference>
<evidence type="ECO:0000313" key="4">
    <source>
        <dbReference type="Proteomes" id="UP000714420"/>
    </source>
</evidence>
<feature type="domain" description="CAAX prenyl protease 2/Lysostaphin resistance protein A-like" evidence="2">
    <location>
        <begin position="123"/>
        <end position="210"/>
    </location>
</feature>
<feature type="transmembrane region" description="Helical" evidence="1">
    <location>
        <begin position="153"/>
        <end position="170"/>
    </location>
</feature>
<keyword evidence="1" id="KW-0472">Membrane</keyword>
<gene>
    <name evidence="3" type="ORF">HPS56_09330</name>
</gene>
<dbReference type="PANTHER" id="PTHR36435:SF1">
    <property type="entry name" value="CAAX AMINO TERMINAL PROTEASE FAMILY PROTEIN"/>
    <property type="match status" value="1"/>
</dbReference>
<feature type="transmembrane region" description="Helical" evidence="1">
    <location>
        <begin position="234"/>
        <end position="252"/>
    </location>
</feature>
<feature type="transmembrane region" description="Helical" evidence="1">
    <location>
        <begin position="122"/>
        <end position="141"/>
    </location>
</feature>
<dbReference type="PANTHER" id="PTHR36435">
    <property type="entry name" value="SLR1288 PROTEIN"/>
    <property type="match status" value="1"/>
</dbReference>
<sequence>MKTNIYQDMKNVIVYLLVFVGIQLCVTSGIQKIWQLIAGNGDITANMLIVSMSAAAAITLVVFIFAGWCKIDRSYMRSSPWGVLFWCFIAAAGAVIPSAWLQEQLPELPNVMLPEFTMIMRSPWGYLAVGLLAPVVEEIVFRGAVLKSLLKAFRGHWAAIAVSSVLFAIVHGNPAQMPHAFIVGLLLGWMYWRTGSIVPGVAYHWVNNTIAYILCNIMPDPDIPLIVLFNGSNTRVILAVVFSLCLLLPALFQLNMRLKRI</sequence>
<keyword evidence="1" id="KW-0812">Transmembrane</keyword>
<dbReference type="GO" id="GO:0008237">
    <property type="term" value="F:metallopeptidase activity"/>
    <property type="evidence" value="ECO:0007669"/>
    <property type="project" value="UniProtKB-KW"/>
</dbReference>
<accession>A0ABX2APR3</accession>
<dbReference type="Pfam" id="PF02517">
    <property type="entry name" value="Rce1-like"/>
    <property type="match status" value="1"/>
</dbReference>
<evidence type="ECO:0000259" key="2">
    <source>
        <dbReference type="Pfam" id="PF02517"/>
    </source>
</evidence>
<dbReference type="EMBL" id="JABKKF010000009">
    <property type="protein sequence ID" value="NPD92537.1"/>
    <property type="molecule type" value="Genomic_DNA"/>
</dbReference>
<feature type="transmembrane region" description="Helical" evidence="1">
    <location>
        <begin position="12"/>
        <end position="31"/>
    </location>
</feature>
<proteinExistence type="predicted"/>
<keyword evidence="3" id="KW-0378">Hydrolase</keyword>
<organism evidence="3 4">
    <name type="scientific">Xylanibacter muris</name>
    <dbReference type="NCBI Taxonomy" id="2736290"/>
    <lineage>
        <taxon>Bacteria</taxon>
        <taxon>Pseudomonadati</taxon>
        <taxon>Bacteroidota</taxon>
        <taxon>Bacteroidia</taxon>
        <taxon>Bacteroidales</taxon>
        <taxon>Prevotellaceae</taxon>
        <taxon>Xylanibacter</taxon>
    </lineage>
</organism>
<dbReference type="RefSeq" id="WP_172275867.1">
    <property type="nucleotide sequence ID" value="NZ_CASGMU010000013.1"/>
</dbReference>
<feature type="transmembrane region" description="Helical" evidence="1">
    <location>
        <begin position="43"/>
        <end position="69"/>
    </location>
</feature>
<name>A0ABX2APR3_9BACT</name>
<evidence type="ECO:0000313" key="3">
    <source>
        <dbReference type="EMBL" id="NPD92537.1"/>
    </source>
</evidence>
<keyword evidence="3" id="KW-0645">Protease</keyword>
<feature type="transmembrane region" description="Helical" evidence="1">
    <location>
        <begin position="176"/>
        <end position="192"/>
    </location>
</feature>
<evidence type="ECO:0000256" key="1">
    <source>
        <dbReference type="SAM" id="Phobius"/>
    </source>
</evidence>
<dbReference type="InterPro" id="IPR003675">
    <property type="entry name" value="Rce1/LyrA-like_dom"/>
</dbReference>
<feature type="transmembrane region" description="Helical" evidence="1">
    <location>
        <begin position="81"/>
        <end position="102"/>
    </location>
</feature>
<dbReference type="Proteomes" id="UP000714420">
    <property type="component" value="Unassembled WGS sequence"/>
</dbReference>
<protein>
    <submittedName>
        <fullName evidence="3">CPBP family intramembrane metalloprotease</fullName>
    </submittedName>
</protein>
<comment type="caution">
    <text evidence="3">The sequence shown here is derived from an EMBL/GenBank/DDBJ whole genome shotgun (WGS) entry which is preliminary data.</text>
</comment>
<feature type="transmembrane region" description="Helical" evidence="1">
    <location>
        <begin position="201"/>
        <end position="219"/>
    </location>
</feature>
<reference evidence="3 4" key="1">
    <citation type="submission" date="2020-05" db="EMBL/GenBank/DDBJ databases">
        <title>Distinct polysaccharide utilization as determinants for interspecies competition between intestinal Prevotella spp.</title>
        <authorList>
            <person name="Galvez E.J.C."/>
            <person name="Iljazovic A."/>
            <person name="Strowig T."/>
        </authorList>
    </citation>
    <scope>NUCLEOTIDE SEQUENCE [LARGE SCALE GENOMIC DNA]</scope>
    <source>
        <strain evidence="3 4">PMUR</strain>
    </source>
</reference>
<keyword evidence="1" id="KW-1133">Transmembrane helix</keyword>